<sequence>MDKIIDELIRKRPSGGCTAEELQAFAKVKRIKVKVDDMVEFSSEYRENLLMLYILQYVLSEFGTPAAYHVRAARLLQIFHSINLNGLRCPMFNGLI</sequence>
<dbReference type="Proteomes" id="UP001165121">
    <property type="component" value="Unassembled WGS sequence"/>
</dbReference>
<reference evidence="1" key="1">
    <citation type="submission" date="2023-04" db="EMBL/GenBank/DDBJ databases">
        <title>Phytophthora fragariaefolia NBRC 109709.</title>
        <authorList>
            <person name="Ichikawa N."/>
            <person name="Sato H."/>
            <person name="Tonouchi N."/>
        </authorList>
    </citation>
    <scope>NUCLEOTIDE SEQUENCE</scope>
    <source>
        <strain evidence="1">NBRC 109709</strain>
    </source>
</reference>
<proteinExistence type="predicted"/>
<protein>
    <submittedName>
        <fullName evidence="1">Unnamed protein product</fullName>
    </submittedName>
</protein>
<evidence type="ECO:0000313" key="2">
    <source>
        <dbReference type="Proteomes" id="UP001165121"/>
    </source>
</evidence>
<comment type="caution">
    <text evidence="1">The sequence shown here is derived from an EMBL/GenBank/DDBJ whole genome shotgun (WGS) entry which is preliminary data.</text>
</comment>
<gene>
    <name evidence="1" type="ORF">Pfra01_001838600</name>
</gene>
<dbReference type="AlphaFoldDB" id="A0A9W6XY98"/>
<keyword evidence="2" id="KW-1185">Reference proteome</keyword>
<organism evidence="1 2">
    <name type="scientific">Phytophthora fragariaefolia</name>
    <dbReference type="NCBI Taxonomy" id="1490495"/>
    <lineage>
        <taxon>Eukaryota</taxon>
        <taxon>Sar</taxon>
        <taxon>Stramenopiles</taxon>
        <taxon>Oomycota</taxon>
        <taxon>Peronosporomycetes</taxon>
        <taxon>Peronosporales</taxon>
        <taxon>Peronosporaceae</taxon>
        <taxon>Phytophthora</taxon>
    </lineage>
</organism>
<dbReference type="EMBL" id="BSXT01002267">
    <property type="protein sequence ID" value="GMF48045.1"/>
    <property type="molecule type" value="Genomic_DNA"/>
</dbReference>
<accession>A0A9W6XY98</accession>
<name>A0A9W6XY98_9STRA</name>
<evidence type="ECO:0000313" key="1">
    <source>
        <dbReference type="EMBL" id="GMF48045.1"/>
    </source>
</evidence>